<dbReference type="OrthoDB" id="1747743at2759"/>
<keyword evidence="3" id="KW-1185">Reference proteome</keyword>
<dbReference type="PANTHER" id="PTHR35046">
    <property type="entry name" value="ZINC KNUCKLE (CCHC-TYPE) FAMILY PROTEIN"/>
    <property type="match status" value="1"/>
</dbReference>
<name>A0A371HKV7_MUCPR</name>
<evidence type="ECO:0000313" key="3">
    <source>
        <dbReference type="Proteomes" id="UP000257109"/>
    </source>
</evidence>
<dbReference type="PANTHER" id="PTHR35046:SF9">
    <property type="entry name" value="RNA-DIRECTED DNA POLYMERASE"/>
    <property type="match status" value="1"/>
</dbReference>
<reference evidence="2" key="1">
    <citation type="submission" date="2018-05" db="EMBL/GenBank/DDBJ databases">
        <title>Draft genome of Mucuna pruriens seed.</title>
        <authorList>
            <person name="Nnadi N.E."/>
            <person name="Vos R."/>
            <person name="Hasami M.H."/>
            <person name="Devisetty U.K."/>
            <person name="Aguiy J.C."/>
        </authorList>
    </citation>
    <scope>NUCLEOTIDE SEQUENCE [LARGE SCALE GENOMIC DNA]</scope>
    <source>
        <strain evidence="2">JCA_2017</strain>
    </source>
</reference>
<feature type="region of interest" description="Disordered" evidence="1">
    <location>
        <begin position="98"/>
        <end position="135"/>
    </location>
</feature>
<comment type="caution">
    <text evidence="2">The sequence shown here is derived from an EMBL/GenBank/DDBJ whole genome shotgun (WGS) entry which is preliminary data.</text>
</comment>
<feature type="compositionally biased region" description="Basic and acidic residues" evidence="1">
    <location>
        <begin position="99"/>
        <end position="130"/>
    </location>
</feature>
<evidence type="ECO:0000313" key="2">
    <source>
        <dbReference type="EMBL" id="RDY03436.1"/>
    </source>
</evidence>
<feature type="non-terminal residue" evidence="2">
    <location>
        <position position="1"/>
    </location>
</feature>
<dbReference type="AlphaFoldDB" id="A0A371HKV7"/>
<sequence>MRNQYSPHHPYVKEHKRATMDPLKYHIPPFSRARDVETYLDWEMKGSKSIKEYHKDMELDLSRANVLESNEATMARFLHGLNQDIQDMIEMSHYSTMDDLGKQKEKERPGREKIPKKESTLLPSQKEEGKLPNLVQTSKSSSIKCSKYLGKGHIALNYPNKRSMIMKKDGIVDSASSNFESSSKSESDASYELSLDQEGDLLVVSLALVVGQYKDKVLYNIVTIEAAYILLGRSLQYDHKVIHDRVTNKFTFVHRGQKVILKPLSPKKVNIDQDKMM</sequence>
<accession>A0A371HKV7</accession>
<organism evidence="2 3">
    <name type="scientific">Mucuna pruriens</name>
    <name type="common">Velvet bean</name>
    <name type="synonym">Dolichos pruriens</name>
    <dbReference type="NCBI Taxonomy" id="157652"/>
    <lineage>
        <taxon>Eukaryota</taxon>
        <taxon>Viridiplantae</taxon>
        <taxon>Streptophyta</taxon>
        <taxon>Embryophyta</taxon>
        <taxon>Tracheophyta</taxon>
        <taxon>Spermatophyta</taxon>
        <taxon>Magnoliopsida</taxon>
        <taxon>eudicotyledons</taxon>
        <taxon>Gunneridae</taxon>
        <taxon>Pentapetalae</taxon>
        <taxon>rosids</taxon>
        <taxon>fabids</taxon>
        <taxon>Fabales</taxon>
        <taxon>Fabaceae</taxon>
        <taxon>Papilionoideae</taxon>
        <taxon>50 kb inversion clade</taxon>
        <taxon>NPAAA clade</taxon>
        <taxon>indigoferoid/millettioid clade</taxon>
        <taxon>Phaseoleae</taxon>
        <taxon>Mucuna</taxon>
    </lineage>
</organism>
<dbReference type="Proteomes" id="UP000257109">
    <property type="component" value="Unassembled WGS sequence"/>
</dbReference>
<evidence type="ECO:0008006" key="4">
    <source>
        <dbReference type="Google" id="ProtNLM"/>
    </source>
</evidence>
<protein>
    <recommendedName>
        <fullName evidence="4">Retrotransposon gag domain-containing protein</fullName>
    </recommendedName>
</protein>
<dbReference type="EMBL" id="QJKJ01002300">
    <property type="protein sequence ID" value="RDY03436.1"/>
    <property type="molecule type" value="Genomic_DNA"/>
</dbReference>
<evidence type="ECO:0000256" key="1">
    <source>
        <dbReference type="SAM" id="MobiDB-lite"/>
    </source>
</evidence>
<proteinExistence type="predicted"/>
<gene>
    <name evidence="2" type="ORF">CR513_12979</name>
</gene>